<reference evidence="9 10" key="1">
    <citation type="journal article" date="2016" name="Proc. Natl. Acad. Sci. U.S.A.">
        <title>Comparative genomics of biotechnologically important yeasts.</title>
        <authorList>
            <person name="Riley R."/>
            <person name="Haridas S."/>
            <person name="Wolfe K.H."/>
            <person name="Lopes M.R."/>
            <person name="Hittinger C.T."/>
            <person name="Goeker M."/>
            <person name="Salamov A.A."/>
            <person name="Wisecaver J.H."/>
            <person name="Long T.M."/>
            <person name="Calvey C.H."/>
            <person name="Aerts A.L."/>
            <person name="Barry K.W."/>
            <person name="Choi C."/>
            <person name="Clum A."/>
            <person name="Coughlan A.Y."/>
            <person name="Deshpande S."/>
            <person name="Douglass A.P."/>
            <person name="Hanson S.J."/>
            <person name="Klenk H.-P."/>
            <person name="LaButti K.M."/>
            <person name="Lapidus A."/>
            <person name="Lindquist E.A."/>
            <person name="Lipzen A.M."/>
            <person name="Meier-Kolthoff J.P."/>
            <person name="Ohm R.A."/>
            <person name="Otillar R.P."/>
            <person name="Pangilinan J.L."/>
            <person name="Peng Y."/>
            <person name="Rokas A."/>
            <person name="Rosa C.A."/>
            <person name="Scheuner C."/>
            <person name="Sibirny A.A."/>
            <person name="Slot J.C."/>
            <person name="Stielow J.B."/>
            <person name="Sun H."/>
            <person name="Kurtzman C.P."/>
            <person name="Blackwell M."/>
            <person name="Grigoriev I.V."/>
            <person name="Jeffries T.W."/>
        </authorList>
    </citation>
    <scope>NUCLEOTIDE SEQUENCE [LARGE SCALE GENOMIC DNA]</scope>
    <source>
        <strain evidence="9 10">DSM 6958</strain>
    </source>
</reference>
<evidence type="ECO:0000256" key="7">
    <source>
        <dbReference type="SAM" id="MobiDB-lite"/>
    </source>
</evidence>
<evidence type="ECO:0000256" key="3">
    <source>
        <dbReference type="ARBA" id="ARBA00022574"/>
    </source>
</evidence>
<name>A0A1E3PNA6_9ASCO</name>
<dbReference type="GO" id="GO:1904263">
    <property type="term" value="P:positive regulation of TORC1 signaling"/>
    <property type="evidence" value="ECO:0007669"/>
    <property type="project" value="TreeGrafter"/>
</dbReference>
<comment type="similarity">
    <text evidence="5">Belongs to the WD repeat WDR59 family.</text>
</comment>
<feature type="domain" description="RWD" evidence="8">
    <location>
        <begin position="444"/>
        <end position="553"/>
    </location>
</feature>
<dbReference type="SMART" id="SM00591">
    <property type="entry name" value="RWD"/>
    <property type="match status" value="1"/>
</dbReference>
<dbReference type="InterPro" id="IPR006575">
    <property type="entry name" value="RWD_dom"/>
</dbReference>
<accession>A0A1E3PNA6</accession>
<dbReference type="Pfam" id="PF17120">
    <property type="entry name" value="zf-RING_16"/>
    <property type="match status" value="1"/>
</dbReference>
<dbReference type="InterPro" id="IPR049566">
    <property type="entry name" value="WDR59_RTC1-like_RING_Znf"/>
</dbReference>
<dbReference type="AlphaFoldDB" id="A0A1E3PNA6"/>
<dbReference type="GO" id="GO:0035591">
    <property type="term" value="F:signaling adaptor activity"/>
    <property type="evidence" value="ECO:0007669"/>
    <property type="project" value="TreeGrafter"/>
</dbReference>
<keyword evidence="2" id="KW-0926">Vacuole</keyword>
<dbReference type="GO" id="GO:0035859">
    <property type="term" value="C:Seh1-associated complex"/>
    <property type="evidence" value="ECO:0007669"/>
    <property type="project" value="TreeGrafter"/>
</dbReference>
<dbReference type="Pfam" id="PF05773">
    <property type="entry name" value="RWD"/>
    <property type="match status" value="1"/>
</dbReference>
<dbReference type="PANTHER" id="PTHR46170:SF1">
    <property type="entry name" value="GATOR COMPLEX PROTEIN WDR59"/>
    <property type="match status" value="1"/>
</dbReference>
<feature type="repeat" description="WD" evidence="6">
    <location>
        <begin position="198"/>
        <end position="231"/>
    </location>
</feature>
<evidence type="ECO:0000313" key="10">
    <source>
        <dbReference type="Proteomes" id="UP000095009"/>
    </source>
</evidence>
<dbReference type="Proteomes" id="UP000095009">
    <property type="component" value="Unassembled WGS sequence"/>
</dbReference>
<evidence type="ECO:0000256" key="4">
    <source>
        <dbReference type="ARBA" id="ARBA00022737"/>
    </source>
</evidence>
<dbReference type="PROSITE" id="PS50082">
    <property type="entry name" value="WD_REPEATS_2"/>
    <property type="match status" value="2"/>
</dbReference>
<dbReference type="EMBL" id="KV454408">
    <property type="protein sequence ID" value="ODQ66808.1"/>
    <property type="molecule type" value="Genomic_DNA"/>
</dbReference>
<keyword evidence="10" id="KW-1185">Reference proteome</keyword>
<organism evidence="9 10">
    <name type="scientific">Nadsonia fulvescens var. elongata DSM 6958</name>
    <dbReference type="NCBI Taxonomy" id="857566"/>
    <lineage>
        <taxon>Eukaryota</taxon>
        <taxon>Fungi</taxon>
        <taxon>Dikarya</taxon>
        <taxon>Ascomycota</taxon>
        <taxon>Saccharomycotina</taxon>
        <taxon>Dipodascomycetes</taxon>
        <taxon>Dipodascales</taxon>
        <taxon>Dipodascales incertae sedis</taxon>
        <taxon>Nadsonia</taxon>
    </lineage>
</organism>
<dbReference type="PANTHER" id="PTHR46170">
    <property type="entry name" value="GATOR COMPLEX PROTEIN WDR59"/>
    <property type="match status" value="1"/>
</dbReference>
<dbReference type="PROSITE" id="PS50294">
    <property type="entry name" value="WD_REPEATS_REGION"/>
    <property type="match status" value="1"/>
</dbReference>
<evidence type="ECO:0000259" key="8">
    <source>
        <dbReference type="PROSITE" id="PS50908"/>
    </source>
</evidence>
<dbReference type="InterPro" id="IPR049567">
    <property type="entry name" value="WDR59-like"/>
</dbReference>
<dbReference type="InterPro" id="IPR001680">
    <property type="entry name" value="WD40_rpt"/>
</dbReference>
<feature type="region of interest" description="Disordered" evidence="7">
    <location>
        <begin position="736"/>
        <end position="755"/>
    </location>
</feature>
<sequence>MEKAGRKRTVSNSMTFGNTLSVRVDEDVSAMSISPSGRDVVLASKQGLFVVDLDDPFSLPRWLYHKTSWEVADVQWSPHASRPYWVVSTSNQKAMVWNLSLPSANAVEHVLHGHFRAITDINFHPQHPDVLATCSVDTYVLNWDLRDPSKPSQLFSDWISGASQVKWNRINPNILASSHDRRVHLWDIRKGSVPFCTINAHSRKINGINFSFLEETQLVTCSSDGTVKFWDYGKEIPQEPNFTINTEFPVWRARYTPFGNGCVIMPLRGGNNSVFLVDRGDKRGISKLNPVYEFNAHTEPVHEFLWRSRGGYNEIDDREFQLITWSKDHDLRLWPVSEDILQSVHFDRSKCSNPISSRYGAPYISYWSEPLHGFSMSPQYKSFLNNTNRYMSVPSALVNRQRKLNLQERQLRWLQGVRMGNRAGIGGLDMFGYYDSEICFNLGEELGALANKFPKVRFEKINVSAGICIMSMIGPWGENGDGVFIRLNISFPPMYPQGGTLPEFNIEESLSISEEEQLKIKKELIKIAEKFISVERGCLEACIRFLLDQVTSDEYNFESVEQDNLNEENIELFNDSKYLENSISDNGDEPLSISSDEEYIIPEFEDDENNGRTRVDGVAQNDFSLSSPIARTVLDSTPFGLGCGARWGPDGDLVCFFEKKERKEETYNDIGIHKRNDRFRLRVSRPIHLGTNTSNHGEGSSSSDSESGSDYGDDASKWILTERFKDHMGFKQRTISENHKSVNESSINGGGGGTEIQSDTSYVGNVVTFKDYRHLIPSRRELALEYKIMGDTTENLAKHNAKIAAKYGYFDVADCWRLLSMIDSPFLNSDGHYFWGSHPFGRQWMVSTMFNYFEKQHNVQMLANMSCLLSDWLRRKVGEAEKGCQLTPGIRLLTPFPKAIITSQTREIYEKGDGLNSYRPSVKSHDGRVTQPSSIVYSDSIVENHNVNLNHTTSNSNLIHANYNYRAPPRLKVEFLNEDLFETQQKQNYLPLLDPSKENKYQAYRSQYAQVLFTWGLNMESLEVMKYNYSPLDHELGPSVFSEHYSAAIGLRPVPSRLFERKNYILLRQCNFCGLSVKGRFTTCTKCEHIYHVGCAEEWCTEGVDECSSGCGCHCLLDSVTAS</sequence>
<feature type="repeat" description="WD" evidence="6">
    <location>
        <begin position="111"/>
        <end position="153"/>
    </location>
</feature>
<evidence type="ECO:0000256" key="1">
    <source>
        <dbReference type="ARBA" id="ARBA00004116"/>
    </source>
</evidence>
<dbReference type="SUPFAM" id="SSF50978">
    <property type="entry name" value="WD40 repeat-like"/>
    <property type="match status" value="1"/>
</dbReference>
<dbReference type="OrthoDB" id="311712at2759"/>
<dbReference type="InterPro" id="IPR036322">
    <property type="entry name" value="WD40_repeat_dom_sf"/>
</dbReference>
<dbReference type="GO" id="GO:0034198">
    <property type="term" value="P:cellular response to amino acid starvation"/>
    <property type="evidence" value="ECO:0007669"/>
    <property type="project" value="TreeGrafter"/>
</dbReference>
<gene>
    <name evidence="9" type="ORF">NADFUDRAFT_23107</name>
</gene>
<dbReference type="Pfam" id="PF00400">
    <property type="entry name" value="WD40"/>
    <property type="match status" value="2"/>
</dbReference>
<evidence type="ECO:0000256" key="6">
    <source>
        <dbReference type="PROSITE-ProRule" id="PRU00221"/>
    </source>
</evidence>
<comment type="subcellular location">
    <subcellularLocation>
        <location evidence="1">Vacuole</location>
    </subcellularLocation>
</comment>
<proteinExistence type="inferred from homology"/>
<evidence type="ECO:0000256" key="5">
    <source>
        <dbReference type="ARBA" id="ARBA00038452"/>
    </source>
</evidence>
<keyword evidence="3 6" id="KW-0853">WD repeat</keyword>
<feature type="compositionally biased region" description="Low complexity" evidence="7">
    <location>
        <begin position="697"/>
        <end position="710"/>
    </location>
</feature>
<dbReference type="STRING" id="857566.A0A1E3PNA6"/>
<evidence type="ECO:0000313" key="9">
    <source>
        <dbReference type="EMBL" id="ODQ66808.1"/>
    </source>
</evidence>
<dbReference type="Gene3D" id="2.130.10.10">
    <property type="entry name" value="YVTN repeat-like/Quinoprotein amine dehydrogenase"/>
    <property type="match status" value="1"/>
</dbReference>
<feature type="region of interest" description="Disordered" evidence="7">
    <location>
        <begin position="688"/>
        <end position="710"/>
    </location>
</feature>
<protein>
    <submittedName>
        <fullName evidence="9">WD40 repeat-like protein</fullName>
    </submittedName>
</protein>
<dbReference type="PROSITE" id="PS50908">
    <property type="entry name" value="RWD"/>
    <property type="match status" value="1"/>
</dbReference>
<evidence type="ECO:0000256" key="2">
    <source>
        <dbReference type="ARBA" id="ARBA00022554"/>
    </source>
</evidence>
<dbReference type="GO" id="GO:0005774">
    <property type="term" value="C:vacuolar membrane"/>
    <property type="evidence" value="ECO:0007669"/>
    <property type="project" value="TreeGrafter"/>
</dbReference>
<keyword evidence="4" id="KW-0677">Repeat</keyword>
<dbReference type="SMART" id="SM00320">
    <property type="entry name" value="WD40"/>
    <property type="match status" value="5"/>
</dbReference>
<dbReference type="InterPro" id="IPR015943">
    <property type="entry name" value="WD40/YVTN_repeat-like_dom_sf"/>
</dbReference>